<dbReference type="Gene3D" id="3.40.630.30">
    <property type="match status" value="1"/>
</dbReference>
<evidence type="ECO:0000313" key="3">
    <source>
        <dbReference type="Proteomes" id="UP000528286"/>
    </source>
</evidence>
<dbReference type="InterPro" id="IPR000182">
    <property type="entry name" value="GNAT_dom"/>
</dbReference>
<dbReference type="EMBL" id="JACIEZ010000002">
    <property type="protein sequence ID" value="MBB4063748.1"/>
    <property type="molecule type" value="Genomic_DNA"/>
</dbReference>
<proteinExistence type="predicted"/>
<dbReference type="CDD" id="cd04301">
    <property type="entry name" value="NAT_SF"/>
    <property type="match status" value="1"/>
</dbReference>
<dbReference type="PROSITE" id="PS51186">
    <property type="entry name" value="GNAT"/>
    <property type="match status" value="1"/>
</dbReference>
<dbReference type="Pfam" id="PF13508">
    <property type="entry name" value="Acetyltransf_7"/>
    <property type="match status" value="1"/>
</dbReference>
<keyword evidence="2" id="KW-0808">Transferase</keyword>
<dbReference type="GO" id="GO:0016747">
    <property type="term" value="F:acyltransferase activity, transferring groups other than amino-acyl groups"/>
    <property type="evidence" value="ECO:0007669"/>
    <property type="project" value="InterPro"/>
</dbReference>
<accession>A0A7W6J2V7</accession>
<organism evidence="2 3">
    <name type="scientific">Gellertiella hungarica</name>
    <dbReference type="NCBI Taxonomy" id="1572859"/>
    <lineage>
        <taxon>Bacteria</taxon>
        <taxon>Pseudomonadati</taxon>
        <taxon>Pseudomonadota</taxon>
        <taxon>Alphaproteobacteria</taxon>
        <taxon>Hyphomicrobiales</taxon>
        <taxon>Rhizobiaceae</taxon>
        <taxon>Gellertiella</taxon>
    </lineage>
</organism>
<sequence length="301" mass="32930">MGSRGRIIRITREREEWHEPFFAHAAAAFSVDFRRWARHHGWGPGYEVAAIVEGGRVLSSIGCTRMALSVADPGLGRDFRRLAEAVQLGSVATVPDRQGRGLGRLLMDHVLAEATRKARPVILFSGSGAETYYPRFGFRPVASVRYRLPLTILPQPGLEQRVLDPASVRDRHLLQAMLAGNASHGGGLSARPDASILTWYLFNTPCRAVLVPALRALVFLEEEEGRLHIREWLGARPADIRPVLCGLATKAAGTVEFGFVPPPAWLPADFVPAPDPEAALFVRGLDIAPGIPVCFPDLLRT</sequence>
<dbReference type="RefSeq" id="WP_183364956.1">
    <property type="nucleotide sequence ID" value="NZ_JACIEZ010000002.1"/>
</dbReference>
<name>A0A7W6J2V7_9HYPH</name>
<reference evidence="2 3" key="1">
    <citation type="submission" date="2020-08" db="EMBL/GenBank/DDBJ databases">
        <title>Genomic Encyclopedia of Type Strains, Phase IV (KMG-IV): sequencing the most valuable type-strain genomes for metagenomic binning, comparative biology and taxonomic classification.</title>
        <authorList>
            <person name="Goeker M."/>
        </authorList>
    </citation>
    <scope>NUCLEOTIDE SEQUENCE [LARGE SCALE GENOMIC DNA]</scope>
    <source>
        <strain evidence="2 3">DSM 29853</strain>
    </source>
</reference>
<evidence type="ECO:0000313" key="2">
    <source>
        <dbReference type="EMBL" id="MBB4063748.1"/>
    </source>
</evidence>
<feature type="domain" description="N-acetyltransferase" evidence="1">
    <location>
        <begin position="8"/>
        <end position="159"/>
    </location>
</feature>
<comment type="caution">
    <text evidence="2">The sequence shown here is derived from an EMBL/GenBank/DDBJ whole genome shotgun (WGS) entry which is preliminary data.</text>
</comment>
<dbReference type="AlphaFoldDB" id="A0A7W6J2V7"/>
<dbReference type="Proteomes" id="UP000528286">
    <property type="component" value="Unassembled WGS sequence"/>
</dbReference>
<dbReference type="InterPro" id="IPR016181">
    <property type="entry name" value="Acyl_CoA_acyltransferase"/>
</dbReference>
<gene>
    <name evidence="2" type="ORF">GGR23_000925</name>
</gene>
<evidence type="ECO:0000259" key="1">
    <source>
        <dbReference type="PROSITE" id="PS51186"/>
    </source>
</evidence>
<dbReference type="SUPFAM" id="SSF55729">
    <property type="entry name" value="Acyl-CoA N-acyltransferases (Nat)"/>
    <property type="match status" value="1"/>
</dbReference>
<protein>
    <submittedName>
        <fullName evidence="2">GNAT superfamily N-acetyltransferase</fullName>
    </submittedName>
</protein>
<keyword evidence="3" id="KW-1185">Reference proteome</keyword>